<dbReference type="GO" id="GO:0003729">
    <property type="term" value="F:mRNA binding"/>
    <property type="evidence" value="ECO:0007669"/>
    <property type="project" value="TreeGrafter"/>
</dbReference>
<dbReference type="PROSITE" id="PS50199">
    <property type="entry name" value="ZF_RANBP2_2"/>
    <property type="match status" value="2"/>
</dbReference>
<dbReference type="Pfam" id="PF00641">
    <property type="entry name" value="Zn_ribbon_RanBP"/>
    <property type="match status" value="3"/>
</dbReference>
<evidence type="ECO:0000256" key="1">
    <source>
        <dbReference type="ARBA" id="ARBA00022723"/>
    </source>
</evidence>
<gene>
    <name evidence="6" type="ORF">B296_00057306</name>
</gene>
<dbReference type="EMBL" id="AMZH03027396">
    <property type="protein sequence ID" value="RRT34172.1"/>
    <property type="molecule type" value="Genomic_DNA"/>
</dbReference>
<sequence length="204" mass="22827">MSRWPGDWNCWSCHHHNFSWRDSCQQCGNLRSSSGDPSYAALGGLRGESSFVFSVSDHVRPGDWYCSCGAHNFASRSNCHSCGASKDIDHNEMPGSQGVAYGGGGWKSGDWLCTRYHHPVYPARLLLHSLLSSMSCLTVQRLAVLLKPYHRTPPRQVYVHYALYKIRLALKIGAPLFGRSGCNQHNFASRRECYRCKTPKGCGK</sequence>
<dbReference type="Gene3D" id="4.10.1060.10">
    <property type="entry name" value="Zinc finger, RanBP2-type"/>
    <property type="match status" value="3"/>
</dbReference>
<feature type="domain" description="RanBP2-type" evidence="5">
    <location>
        <begin position="60"/>
        <end position="88"/>
    </location>
</feature>
<evidence type="ECO:0000259" key="5">
    <source>
        <dbReference type="PROSITE" id="PS50199"/>
    </source>
</evidence>
<protein>
    <recommendedName>
        <fullName evidence="5">RanBP2-type domain-containing protein</fullName>
    </recommendedName>
</protein>
<organism evidence="6 7">
    <name type="scientific">Ensete ventricosum</name>
    <name type="common">Abyssinian banana</name>
    <name type="synonym">Musa ensete</name>
    <dbReference type="NCBI Taxonomy" id="4639"/>
    <lineage>
        <taxon>Eukaryota</taxon>
        <taxon>Viridiplantae</taxon>
        <taxon>Streptophyta</taxon>
        <taxon>Embryophyta</taxon>
        <taxon>Tracheophyta</taxon>
        <taxon>Spermatophyta</taxon>
        <taxon>Magnoliopsida</taxon>
        <taxon>Liliopsida</taxon>
        <taxon>Zingiberales</taxon>
        <taxon>Musaceae</taxon>
        <taxon>Ensete</taxon>
    </lineage>
</organism>
<dbReference type="GO" id="GO:0005737">
    <property type="term" value="C:cytoplasm"/>
    <property type="evidence" value="ECO:0007669"/>
    <property type="project" value="TreeGrafter"/>
</dbReference>
<dbReference type="InterPro" id="IPR001876">
    <property type="entry name" value="Znf_RanBP2"/>
</dbReference>
<dbReference type="SMART" id="SM00547">
    <property type="entry name" value="ZnF_RBZ"/>
    <property type="match status" value="3"/>
</dbReference>
<dbReference type="InterPro" id="IPR036443">
    <property type="entry name" value="Znf_RanBP2_sf"/>
</dbReference>
<keyword evidence="1" id="KW-0479">Metal-binding</keyword>
<reference evidence="6 7" key="1">
    <citation type="journal article" date="2014" name="Agronomy (Basel)">
        <title>A Draft Genome Sequence for Ensete ventricosum, the Drought-Tolerant Tree Against Hunger.</title>
        <authorList>
            <person name="Harrison J."/>
            <person name="Moore K.A."/>
            <person name="Paszkiewicz K."/>
            <person name="Jones T."/>
            <person name="Grant M."/>
            <person name="Ambacheew D."/>
            <person name="Muzemil S."/>
            <person name="Studholme D.J."/>
        </authorList>
    </citation>
    <scope>NUCLEOTIDE SEQUENCE [LARGE SCALE GENOMIC DNA]</scope>
</reference>
<proteinExistence type="predicted"/>
<dbReference type="PROSITE" id="PS01358">
    <property type="entry name" value="ZF_RANBP2_1"/>
    <property type="match status" value="1"/>
</dbReference>
<name>A0A426X3W2_ENSVE</name>
<evidence type="ECO:0000313" key="6">
    <source>
        <dbReference type="EMBL" id="RRT34172.1"/>
    </source>
</evidence>
<evidence type="ECO:0000256" key="3">
    <source>
        <dbReference type="ARBA" id="ARBA00022833"/>
    </source>
</evidence>
<comment type="caution">
    <text evidence="6">The sequence shown here is derived from an EMBL/GenBank/DDBJ whole genome shotgun (WGS) entry which is preliminary data.</text>
</comment>
<evidence type="ECO:0000256" key="4">
    <source>
        <dbReference type="PROSITE-ProRule" id="PRU00322"/>
    </source>
</evidence>
<dbReference type="AlphaFoldDB" id="A0A426X3W2"/>
<evidence type="ECO:0000256" key="2">
    <source>
        <dbReference type="ARBA" id="ARBA00022771"/>
    </source>
</evidence>
<feature type="domain" description="RanBP2-type" evidence="5">
    <location>
        <begin position="4"/>
        <end position="33"/>
    </location>
</feature>
<dbReference type="Proteomes" id="UP000287651">
    <property type="component" value="Unassembled WGS sequence"/>
</dbReference>
<dbReference type="PANTHER" id="PTHR23111">
    <property type="entry name" value="ZINC FINGER PROTEIN"/>
    <property type="match status" value="1"/>
</dbReference>
<dbReference type="PANTHER" id="PTHR23111:SF74">
    <property type="entry name" value="OS02G0203700 PROTEIN"/>
    <property type="match status" value="1"/>
</dbReference>
<evidence type="ECO:0000313" key="7">
    <source>
        <dbReference type="Proteomes" id="UP000287651"/>
    </source>
</evidence>
<keyword evidence="2 4" id="KW-0863">Zinc-finger</keyword>
<dbReference type="GO" id="GO:0008270">
    <property type="term" value="F:zinc ion binding"/>
    <property type="evidence" value="ECO:0007669"/>
    <property type="project" value="UniProtKB-KW"/>
</dbReference>
<keyword evidence="3" id="KW-0862">Zinc</keyword>
<dbReference type="SUPFAM" id="SSF90209">
    <property type="entry name" value="Ran binding protein zinc finger-like"/>
    <property type="match status" value="2"/>
</dbReference>
<accession>A0A426X3W2</accession>